<keyword evidence="3" id="KW-1185">Reference proteome</keyword>
<reference evidence="2" key="2">
    <citation type="submission" date="2020-09" db="EMBL/GenBank/DDBJ databases">
        <authorList>
            <person name="Sun Q."/>
            <person name="Ohkuma M."/>
        </authorList>
    </citation>
    <scope>NUCLEOTIDE SEQUENCE</scope>
    <source>
        <strain evidence="2">JCM 5016</strain>
    </source>
</reference>
<name>A0A918RW24_9ACTN</name>
<organism evidence="2 3">
    <name type="scientific">Streptomyces echinoruber</name>
    <dbReference type="NCBI Taxonomy" id="68898"/>
    <lineage>
        <taxon>Bacteria</taxon>
        <taxon>Bacillati</taxon>
        <taxon>Actinomycetota</taxon>
        <taxon>Actinomycetes</taxon>
        <taxon>Kitasatosporales</taxon>
        <taxon>Streptomycetaceae</taxon>
        <taxon>Streptomyces</taxon>
    </lineage>
</organism>
<proteinExistence type="predicted"/>
<comment type="caution">
    <text evidence="2">The sequence shown here is derived from an EMBL/GenBank/DDBJ whole genome shotgun (WGS) entry which is preliminary data.</text>
</comment>
<dbReference type="Proteomes" id="UP000623010">
    <property type="component" value="Unassembled WGS sequence"/>
</dbReference>
<protein>
    <submittedName>
        <fullName evidence="2">Uncharacterized protein</fullName>
    </submittedName>
</protein>
<dbReference type="AlphaFoldDB" id="A0A918RW24"/>
<evidence type="ECO:0000313" key="3">
    <source>
        <dbReference type="Proteomes" id="UP000623010"/>
    </source>
</evidence>
<evidence type="ECO:0000313" key="2">
    <source>
        <dbReference type="EMBL" id="GHA10955.1"/>
    </source>
</evidence>
<sequence>MAGITTLTGGAMARWVETGRYLWAVTWAVTESPPEAGGCRAEVIGVSLSSGGPPRPRAARLSVRFERGVGVTHGTTAWNSVHAGVSWQSWPTPEQGGPVARHGSVTRASPSTAPPYRAPRRTVAVLSPPLEPRTDGPVR</sequence>
<gene>
    <name evidence="2" type="ORF">GCM10010389_57540</name>
</gene>
<dbReference type="EMBL" id="BMWH01000032">
    <property type="protein sequence ID" value="GHA10955.1"/>
    <property type="molecule type" value="Genomic_DNA"/>
</dbReference>
<reference evidence="2" key="1">
    <citation type="journal article" date="2014" name="Int. J. Syst. Evol. Microbiol.">
        <title>Complete genome sequence of Corynebacterium casei LMG S-19264T (=DSM 44701T), isolated from a smear-ripened cheese.</title>
        <authorList>
            <consortium name="US DOE Joint Genome Institute (JGI-PGF)"/>
            <person name="Walter F."/>
            <person name="Albersmeier A."/>
            <person name="Kalinowski J."/>
            <person name="Ruckert C."/>
        </authorList>
    </citation>
    <scope>NUCLEOTIDE SEQUENCE</scope>
    <source>
        <strain evidence="2">JCM 5016</strain>
    </source>
</reference>
<feature type="region of interest" description="Disordered" evidence="1">
    <location>
        <begin position="90"/>
        <end position="139"/>
    </location>
</feature>
<accession>A0A918RW24</accession>
<evidence type="ECO:0000256" key="1">
    <source>
        <dbReference type="SAM" id="MobiDB-lite"/>
    </source>
</evidence>